<reference evidence="6 7" key="1">
    <citation type="submission" date="2019-03" db="EMBL/GenBank/DDBJ databases">
        <title>Single cell metagenomics reveals metabolic interactions within the superorganism composed of flagellate Streblomastix strix and complex community of Bacteroidetes bacteria on its surface.</title>
        <authorList>
            <person name="Treitli S.C."/>
            <person name="Kolisko M."/>
            <person name="Husnik F."/>
            <person name="Keeling P."/>
            <person name="Hampl V."/>
        </authorList>
    </citation>
    <scope>NUCLEOTIDE SEQUENCE [LARGE SCALE GENOMIC DNA]</scope>
    <source>
        <strain evidence="6">ST1C</strain>
    </source>
</reference>
<dbReference type="PROSITE" id="PS50082">
    <property type="entry name" value="WD_REPEATS_2"/>
    <property type="match status" value="4"/>
</dbReference>
<dbReference type="GO" id="GO:0031124">
    <property type="term" value="P:mRNA 3'-end processing"/>
    <property type="evidence" value="ECO:0007669"/>
    <property type="project" value="InterPro"/>
</dbReference>
<organism evidence="6 7">
    <name type="scientific">Streblomastix strix</name>
    <dbReference type="NCBI Taxonomy" id="222440"/>
    <lineage>
        <taxon>Eukaryota</taxon>
        <taxon>Metamonada</taxon>
        <taxon>Preaxostyla</taxon>
        <taxon>Oxymonadida</taxon>
        <taxon>Streblomastigidae</taxon>
        <taxon>Streblomastix</taxon>
    </lineage>
</organism>
<evidence type="ECO:0000256" key="4">
    <source>
        <dbReference type="ARBA" id="ARBA00029851"/>
    </source>
</evidence>
<dbReference type="InterPro" id="IPR036322">
    <property type="entry name" value="WD40_repeat_dom_sf"/>
</dbReference>
<feature type="repeat" description="WD" evidence="5">
    <location>
        <begin position="22"/>
        <end position="63"/>
    </location>
</feature>
<dbReference type="PANTHER" id="PTHR44133:SF2">
    <property type="entry name" value="CLEAVAGE STIMULATION FACTOR SUBUNIT 1"/>
    <property type="match status" value="1"/>
</dbReference>
<dbReference type="PANTHER" id="PTHR44133">
    <property type="entry name" value="CLEAVAGE STIMULATION FACTOR SUBUNIT 1"/>
    <property type="match status" value="1"/>
</dbReference>
<comment type="caution">
    <text evidence="6">The sequence shown here is derived from an EMBL/GenBank/DDBJ whole genome shotgun (WGS) entry which is preliminary data.</text>
</comment>
<dbReference type="InterPro" id="IPR044633">
    <property type="entry name" value="CstF1-like"/>
</dbReference>
<dbReference type="GO" id="GO:0003723">
    <property type="term" value="F:RNA binding"/>
    <property type="evidence" value="ECO:0007669"/>
    <property type="project" value="TreeGrafter"/>
</dbReference>
<keyword evidence="3" id="KW-0539">Nucleus</keyword>
<dbReference type="OrthoDB" id="14421at2759"/>
<dbReference type="SUPFAM" id="SSF50978">
    <property type="entry name" value="WD40 repeat-like"/>
    <property type="match status" value="1"/>
</dbReference>
<dbReference type="Gene3D" id="2.130.10.10">
    <property type="entry name" value="YVTN repeat-like/Quinoprotein amine dehydrogenase"/>
    <property type="match status" value="2"/>
</dbReference>
<dbReference type="Proteomes" id="UP000324800">
    <property type="component" value="Unassembled WGS sequence"/>
</dbReference>
<evidence type="ECO:0000313" key="7">
    <source>
        <dbReference type="Proteomes" id="UP000324800"/>
    </source>
</evidence>
<keyword evidence="2" id="KW-0507">mRNA processing</keyword>
<evidence type="ECO:0000256" key="1">
    <source>
        <dbReference type="ARBA" id="ARBA00004123"/>
    </source>
</evidence>
<dbReference type="SMART" id="SM00320">
    <property type="entry name" value="WD40"/>
    <property type="match status" value="5"/>
</dbReference>
<name>A0A5J4UE16_9EUKA</name>
<evidence type="ECO:0000313" key="6">
    <source>
        <dbReference type="EMBL" id="KAA6368152.1"/>
    </source>
</evidence>
<proteinExistence type="predicted"/>
<dbReference type="PROSITE" id="PS50294">
    <property type="entry name" value="WD_REPEATS_REGION"/>
    <property type="match status" value="3"/>
</dbReference>
<dbReference type="AlphaFoldDB" id="A0A5J4UE16"/>
<evidence type="ECO:0000256" key="3">
    <source>
        <dbReference type="ARBA" id="ARBA00023242"/>
    </source>
</evidence>
<gene>
    <name evidence="6" type="ORF">EZS28_036321</name>
</gene>
<sequence>MLKTQGSKIDAGMQLKPVMESYYVHQQGITALTFHPNEHYIVSASEDKDIKVIDFTRKREETHLVGEIEETSPVRSLDFHPSGDLLLVGTGDPILRLYDMHTLLPMCCPVAKEHHKEGITAVAYSPTSSVYSSASETGDIKIWDTATTRTIMNIDKLHNGEKITSLQFARNGMLLLTCSTGATEPAKLWDLRFIQKKQPVVEYQHISNSVIQKVDQSRRDKMDRMNSASEMMIDGKQQQQQQQSASSLIHPFLSYTSLSDAPKVCFGNNESYIIGTYNGLSQNSVTNARSDFLEQGQQSSGIMHMWDSRSGETLSAVHTGHKRHLTCIAASQTDECVITGSGDSKVRIWFA</sequence>
<protein>
    <recommendedName>
        <fullName evidence="4">Cleavage stimulation factor 50 kDa subunit</fullName>
    </recommendedName>
</protein>
<evidence type="ECO:0000256" key="2">
    <source>
        <dbReference type="ARBA" id="ARBA00022664"/>
    </source>
</evidence>
<feature type="repeat" description="WD" evidence="5">
    <location>
        <begin position="112"/>
        <end position="153"/>
    </location>
</feature>
<keyword evidence="5" id="KW-0853">WD repeat</keyword>
<feature type="repeat" description="WD" evidence="5">
    <location>
        <begin position="318"/>
        <end position="351"/>
    </location>
</feature>
<dbReference type="EMBL" id="SNRW01017636">
    <property type="protein sequence ID" value="KAA6368152.1"/>
    <property type="molecule type" value="Genomic_DNA"/>
</dbReference>
<dbReference type="InterPro" id="IPR015943">
    <property type="entry name" value="WD40/YVTN_repeat-like_dom_sf"/>
</dbReference>
<dbReference type="InterPro" id="IPR001680">
    <property type="entry name" value="WD40_rpt"/>
</dbReference>
<dbReference type="Pfam" id="PF00400">
    <property type="entry name" value="WD40"/>
    <property type="match status" value="4"/>
</dbReference>
<dbReference type="GO" id="GO:0005848">
    <property type="term" value="C:mRNA cleavage stimulating factor complex"/>
    <property type="evidence" value="ECO:0007669"/>
    <property type="project" value="InterPro"/>
</dbReference>
<evidence type="ECO:0000256" key="5">
    <source>
        <dbReference type="PROSITE-ProRule" id="PRU00221"/>
    </source>
</evidence>
<comment type="subcellular location">
    <subcellularLocation>
        <location evidence="1">Nucleus</location>
    </subcellularLocation>
</comment>
<accession>A0A5J4UE16</accession>
<feature type="repeat" description="WD" evidence="5">
    <location>
        <begin position="67"/>
        <end position="102"/>
    </location>
</feature>